<name>A0A3D9C5P3_9FLAO</name>
<dbReference type="Proteomes" id="UP000256686">
    <property type="component" value="Unassembled WGS sequence"/>
</dbReference>
<reference evidence="2" key="1">
    <citation type="submission" date="2018-06" db="EMBL/GenBank/DDBJ databases">
        <authorList>
            <person name="Lum Nde A."/>
            <person name="Hugo C."/>
        </authorList>
    </citation>
    <scope>NUCLEOTIDE SEQUENCE [LARGE SCALE GENOMIC DNA]</scope>
    <source>
        <strain evidence="2">1_F178</strain>
    </source>
</reference>
<dbReference type="EMBL" id="QNVT01000017">
    <property type="protein sequence ID" value="REC61190.1"/>
    <property type="molecule type" value="Genomic_DNA"/>
</dbReference>
<gene>
    <name evidence="1" type="ORF">DRF65_16995</name>
</gene>
<comment type="caution">
    <text evidence="1">The sequence shown here is derived from an EMBL/GenBank/DDBJ whole genome shotgun (WGS) entry which is preliminary data.</text>
</comment>
<dbReference type="AlphaFoldDB" id="A0A3D9C5P3"/>
<sequence>MKIINKYPVFVNVVRIGEESFQFKFKKSLCFDYGEDFFVVNFHGLKIHQDAEEWIKFIKDDHMNMDSVITIDGNTMEIFTGSSEEYLWGDWCTSFSPFEFERYDTRYVQKEQKDWEDELLLTVRMQVLEKMRQYVMSPDFRDKIHEYCTDHVQKANLKRKQRERLTDVLEKISKLNAGNYYDIFVRKGRFDTN</sequence>
<dbReference type="RefSeq" id="WP_115971954.1">
    <property type="nucleotide sequence ID" value="NZ_QNVT01000017.1"/>
</dbReference>
<evidence type="ECO:0000313" key="1">
    <source>
        <dbReference type="EMBL" id="REC61190.1"/>
    </source>
</evidence>
<evidence type="ECO:0000313" key="2">
    <source>
        <dbReference type="Proteomes" id="UP000256686"/>
    </source>
</evidence>
<keyword evidence="2" id="KW-1185">Reference proteome</keyword>
<organism evidence="1 2">
    <name type="scientific">Chryseobacterium pennae</name>
    <dbReference type="NCBI Taxonomy" id="2258962"/>
    <lineage>
        <taxon>Bacteria</taxon>
        <taxon>Pseudomonadati</taxon>
        <taxon>Bacteroidota</taxon>
        <taxon>Flavobacteriia</taxon>
        <taxon>Flavobacteriales</taxon>
        <taxon>Weeksellaceae</taxon>
        <taxon>Chryseobacterium group</taxon>
        <taxon>Chryseobacterium</taxon>
    </lineage>
</organism>
<protein>
    <submittedName>
        <fullName evidence="1">Uncharacterized protein</fullName>
    </submittedName>
</protein>
<proteinExistence type="predicted"/>
<accession>A0A3D9C5P3</accession>